<dbReference type="OMA" id="DTWIMRR"/>
<reference evidence="11 12" key="1">
    <citation type="journal article" date="2004" name="Nature">
        <title>Genome evolution in yeasts.</title>
        <authorList>
            <consortium name="Genolevures"/>
            <person name="Dujon B."/>
            <person name="Sherman D."/>
            <person name="Fischer G."/>
            <person name="Durrens P."/>
            <person name="Casaregola S."/>
            <person name="Lafontaine I."/>
            <person name="de Montigny J."/>
            <person name="Marck C."/>
            <person name="Neuveglise C."/>
            <person name="Talla E."/>
            <person name="Goffard N."/>
            <person name="Frangeul L."/>
            <person name="Aigle M."/>
            <person name="Anthouard V."/>
            <person name="Babour A."/>
            <person name="Barbe V."/>
            <person name="Barnay S."/>
            <person name="Blanchin S."/>
            <person name="Beckerich J.M."/>
            <person name="Beyne E."/>
            <person name="Bleykasten C."/>
            <person name="Boisrame A."/>
            <person name="Boyer J."/>
            <person name="Cattolico L."/>
            <person name="Confanioleri F."/>
            <person name="de Daruvar A."/>
            <person name="Despons L."/>
            <person name="Fabre E."/>
            <person name="Fairhead C."/>
            <person name="Ferry-Dumazet H."/>
            <person name="Groppi A."/>
            <person name="Hantraye F."/>
            <person name="Hennequin C."/>
            <person name="Jauniaux N."/>
            <person name="Joyet P."/>
            <person name="Kachouri R."/>
            <person name="Kerrest A."/>
            <person name="Koszul R."/>
            <person name="Lemaire M."/>
            <person name="Lesur I."/>
            <person name="Ma L."/>
            <person name="Muller H."/>
            <person name="Nicaud J.M."/>
            <person name="Nikolski M."/>
            <person name="Oztas S."/>
            <person name="Ozier-Kalogeropoulos O."/>
            <person name="Pellenz S."/>
            <person name="Potier S."/>
            <person name="Richard G.F."/>
            <person name="Straub M.L."/>
            <person name="Suleau A."/>
            <person name="Swennene D."/>
            <person name="Tekaia F."/>
            <person name="Wesolowski-Louvel M."/>
            <person name="Westhof E."/>
            <person name="Wirth B."/>
            <person name="Zeniou-Meyer M."/>
            <person name="Zivanovic I."/>
            <person name="Bolotin-Fukuhara M."/>
            <person name="Thierry A."/>
            <person name="Bouchier C."/>
            <person name="Caudron B."/>
            <person name="Scarpelli C."/>
            <person name="Gaillardin C."/>
            <person name="Weissenbach J."/>
            <person name="Wincker P."/>
            <person name="Souciet J.L."/>
        </authorList>
    </citation>
    <scope>NUCLEOTIDE SEQUENCE [LARGE SCALE GENOMIC DNA]</scope>
    <source>
        <strain evidence="12">ATCC 36239 / CBS 767 / BCRC 21394 / JCM 1990 / NBRC 0083 / IGC 2968</strain>
    </source>
</reference>
<gene>
    <name evidence="11" type="ordered locus">DEHA2F20856g</name>
</gene>
<keyword evidence="4" id="KW-0067">ATP-binding</keyword>
<dbReference type="PROSITE" id="PS00486">
    <property type="entry name" value="DNA_MISMATCH_REPAIR_2"/>
    <property type="match status" value="1"/>
</dbReference>
<evidence type="ECO:0000256" key="6">
    <source>
        <dbReference type="ARBA" id="ARBA00023204"/>
    </source>
</evidence>
<dbReference type="InterPro" id="IPR007860">
    <property type="entry name" value="DNA_mmatch_repair_MutS_con_dom"/>
</dbReference>
<dbReference type="Pfam" id="PF05188">
    <property type="entry name" value="MutS_II"/>
    <property type="match status" value="1"/>
</dbReference>
<feature type="domain" description="DNA mismatch repair proteins mutS family" evidence="10">
    <location>
        <begin position="831"/>
        <end position="847"/>
    </location>
</feature>
<dbReference type="PIRSF" id="PIRSF037677">
    <property type="entry name" value="DNA_mis_repair_Msh6"/>
    <property type="match status" value="1"/>
</dbReference>
<feature type="compositionally biased region" description="Low complexity" evidence="9">
    <location>
        <begin position="527"/>
        <end position="536"/>
    </location>
</feature>
<evidence type="ECO:0000256" key="2">
    <source>
        <dbReference type="ARBA" id="ARBA00022741"/>
    </source>
</evidence>
<evidence type="ECO:0000313" key="11">
    <source>
        <dbReference type="EMBL" id="CAG89644.2"/>
    </source>
</evidence>
<dbReference type="InterPro" id="IPR036187">
    <property type="entry name" value="DNA_mismatch_repair_MutS_sf"/>
</dbReference>
<keyword evidence="2" id="KW-0547">Nucleotide-binding</keyword>
<dbReference type="InterPro" id="IPR017261">
    <property type="entry name" value="DNA_mismatch_repair_MutS/MSH"/>
</dbReference>
<evidence type="ECO:0000256" key="5">
    <source>
        <dbReference type="ARBA" id="ARBA00023125"/>
    </source>
</evidence>
<dbReference type="GO" id="GO:0006298">
    <property type="term" value="P:mismatch repair"/>
    <property type="evidence" value="ECO:0007669"/>
    <property type="project" value="EnsemblFungi"/>
</dbReference>
<dbReference type="STRING" id="284592.Q6BKL6"/>
<dbReference type="Gene3D" id="3.30.420.110">
    <property type="entry name" value="MutS, connector domain"/>
    <property type="match status" value="1"/>
</dbReference>
<keyword evidence="6" id="KW-0234">DNA repair</keyword>
<dbReference type="InterPro" id="IPR007695">
    <property type="entry name" value="DNA_mismatch_repair_MutS-lik_N"/>
</dbReference>
<dbReference type="RefSeq" id="XP_461255.2">
    <property type="nucleotide sequence ID" value="XM_461255.1"/>
</dbReference>
<protein>
    <submittedName>
        <fullName evidence="11">DEHA2F20856p</fullName>
    </submittedName>
</protein>
<dbReference type="Pfam" id="PF01624">
    <property type="entry name" value="MutS_I"/>
    <property type="match status" value="1"/>
</dbReference>
<dbReference type="eggNOG" id="ENOG502QUUG">
    <property type="taxonomic scope" value="Eukaryota"/>
</dbReference>
<dbReference type="SMART" id="SM00533">
    <property type="entry name" value="MUTSd"/>
    <property type="match status" value="1"/>
</dbReference>
<dbReference type="InterPro" id="IPR036678">
    <property type="entry name" value="MutS_con_dom_sf"/>
</dbReference>
<proteinExistence type="inferred from homology"/>
<dbReference type="GeneID" id="2904051"/>
<dbReference type="SUPFAM" id="SSF52540">
    <property type="entry name" value="P-loop containing nucleoside triphosphate hydrolases"/>
    <property type="match status" value="1"/>
</dbReference>
<comment type="function">
    <text evidence="7">Component of the post-replicative DNA mismatch repair system (MMR). Heterodimerizes with MSH2 to form MutS beta, which binds to DNA mismatches thereby initiating DNA repair. MSH3 provides substrate-binding and substrate specificity to the complex. When bound, the MutS beta heterodimer bends the DNA helix and shields approximately 20 base pairs. Acts mainly to repair insertion-deletion loops (IDLs) from 2 to 13 nucleotides in size, but can also repair base-base and single insertion-deletion mismatches that occur during replication. After mismatch binding, forms a ternary complex with the MutL alpha heterodimer, which is thought to be responsible for directing the downstream MMR events, including strand discrimination, excision, and resynthesis. ATP binding and hydrolysis play a pivotal role in mismatch repair functions.</text>
</comment>
<keyword evidence="5" id="KW-0238">DNA-binding</keyword>
<dbReference type="EMBL" id="CR382138">
    <property type="protein sequence ID" value="CAG89644.2"/>
    <property type="molecule type" value="Genomic_DNA"/>
</dbReference>
<dbReference type="InterPro" id="IPR027417">
    <property type="entry name" value="P-loop_NTPase"/>
</dbReference>
<dbReference type="InterPro" id="IPR045076">
    <property type="entry name" value="MutS"/>
</dbReference>
<dbReference type="PANTHER" id="PTHR11361:SF34">
    <property type="entry name" value="DNA MISMATCH REPAIR PROTEIN MSH1, MITOCHONDRIAL"/>
    <property type="match status" value="1"/>
</dbReference>
<evidence type="ECO:0000256" key="3">
    <source>
        <dbReference type="ARBA" id="ARBA00022763"/>
    </source>
</evidence>
<feature type="region of interest" description="Disordered" evidence="9">
    <location>
        <begin position="510"/>
        <end position="537"/>
    </location>
</feature>
<dbReference type="SUPFAM" id="SSF53150">
    <property type="entry name" value="DNA repair protein MutS, domain II"/>
    <property type="match status" value="1"/>
</dbReference>
<dbReference type="PANTHER" id="PTHR11361">
    <property type="entry name" value="DNA MISMATCH REPAIR PROTEIN MUTS FAMILY MEMBER"/>
    <property type="match status" value="1"/>
</dbReference>
<dbReference type="InParanoid" id="Q6BKL6"/>
<dbReference type="GO" id="GO:0005739">
    <property type="term" value="C:mitochondrion"/>
    <property type="evidence" value="ECO:0007669"/>
    <property type="project" value="EnsemblFungi"/>
</dbReference>
<evidence type="ECO:0000256" key="9">
    <source>
        <dbReference type="SAM" id="MobiDB-lite"/>
    </source>
</evidence>
<organism evidence="11 12">
    <name type="scientific">Debaryomyces hansenii (strain ATCC 36239 / CBS 767 / BCRC 21394 / JCM 1990 / NBRC 0083 / IGC 2968)</name>
    <name type="common">Yeast</name>
    <name type="synonym">Torulaspora hansenii</name>
    <dbReference type="NCBI Taxonomy" id="284592"/>
    <lineage>
        <taxon>Eukaryota</taxon>
        <taxon>Fungi</taxon>
        <taxon>Dikarya</taxon>
        <taxon>Ascomycota</taxon>
        <taxon>Saccharomycotina</taxon>
        <taxon>Pichiomycetes</taxon>
        <taxon>Debaryomycetaceae</taxon>
        <taxon>Debaryomyces</taxon>
    </lineage>
</organism>
<dbReference type="GO" id="GO:0032137">
    <property type="term" value="F:guanine/thymine mispair binding"/>
    <property type="evidence" value="ECO:0007669"/>
    <property type="project" value="EnsemblFungi"/>
</dbReference>
<dbReference type="GO" id="GO:0005524">
    <property type="term" value="F:ATP binding"/>
    <property type="evidence" value="ECO:0007669"/>
    <property type="project" value="UniProtKB-KW"/>
</dbReference>
<comment type="subunit">
    <text evidence="8">Heterodimer consisting of MSH2-MSH3 (MutS beta). Forms a ternary complex with MutL alpha (MLH1-PMS1).</text>
</comment>
<dbReference type="InterPro" id="IPR016151">
    <property type="entry name" value="DNA_mismatch_repair_MutS_N"/>
</dbReference>
<keyword evidence="12" id="KW-1185">Reference proteome</keyword>
<dbReference type="GO" id="GO:0007005">
    <property type="term" value="P:mitochondrion organization"/>
    <property type="evidence" value="ECO:0007669"/>
    <property type="project" value="EnsemblFungi"/>
</dbReference>
<dbReference type="Proteomes" id="UP000000599">
    <property type="component" value="Chromosome F"/>
</dbReference>
<evidence type="ECO:0000256" key="1">
    <source>
        <dbReference type="ARBA" id="ARBA00006271"/>
    </source>
</evidence>
<sequence>MILRKLQLQNRFRSSGLKLSTQLRNFTKTNFYCYAQKTKVVKSTIDIDNELVAATELPLLDWDRGGRTQNEALTPLYASMKILIDANPGCVCLIQVGSFYELYFEQAEIYGPKLGLKVATRKTNSYSIPMAGFPTYQLQKFVKSLVQDLEQNVAIIDQYPLERRINESIIHRKISRIVSPGTLVDETFLNYNQNNYLVAIAFPAKFTKTPADLDLCIGLSWIDISVGEFYVQQTTLGELIADISRINPSEIIISKEFQEDNLTSGQWHSCLQDLRKYFIRYHKTVYKDLKLQFKTNLQTTRKKLESFSIKEEMAMNMVLSYINVNLPDTDPTLDLPIQYWNEDRLQMDARTREALELTERSTGGHTSVVGSLLTTIKRTITPSGTRLLTQWLKSPILDVSELRSRQEFVILFKENNYLKLSLRTQLTQLGDFIRSVQRLVFGTGDIVAHLQYIGDGLTKLESLHSFLKEEAKKDIFAGKVLDPFLKQFKVSRTVAEKIFSTLNVTEIANHGISETDQDETEEHDESSTSYSNSNQSIEKYKGIRKQNSELGMFFSVRKDYDPILKEAHNKLDELMIQESNLIKSIRTQIQEIDSKLTIIKKSQHGRYINVLYISGKQKSIDEAYKLLSVDIRERRKGSLLYKPESWGKLQALIDEQIDIIKESEKEIIDALRQEVLNRVSEIRNVSKLVDYLDVTSSFAILAEENNLVCPKFVKTPQLNIVGGRHIVVESGLKSVSDMFIPNDTKVGSDGNLWVISGPNMGGKSTYLRQNALIVILAQIGSFVPATKASIGIVDKIFTRIGASDDLYSDLSTFMVEMVETSNILKNATPRSLAIVDEIGRGTSGKEGLAIAYATLLDLLHVNKCRTLFATHFGKELQSLLLANNVKQDKIRYYRTKVLHKDTSSEDGNYSLIIDHALEPGISDRSYALEVAKMAGFPESALSKAREALKLIK</sequence>
<dbReference type="Pfam" id="PF05192">
    <property type="entry name" value="MutS_III"/>
    <property type="match status" value="1"/>
</dbReference>
<dbReference type="OrthoDB" id="2534523at2759"/>
<evidence type="ECO:0000256" key="8">
    <source>
        <dbReference type="ARBA" id="ARBA00025902"/>
    </source>
</evidence>
<dbReference type="Gene3D" id="3.40.50.300">
    <property type="entry name" value="P-loop containing nucleotide triphosphate hydrolases"/>
    <property type="match status" value="1"/>
</dbReference>
<dbReference type="Gene3D" id="1.10.1420.10">
    <property type="match status" value="4"/>
</dbReference>
<dbReference type="GO" id="GO:0032139">
    <property type="term" value="F:dinucleotide insertion or deletion binding"/>
    <property type="evidence" value="ECO:0007669"/>
    <property type="project" value="EnsemblFungi"/>
</dbReference>
<evidence type="ECO:0000259" key="10">
    <source>
        <dbReference type="PROSITE" id="PS00486"/>
    </source>
</evidence>
<dbReference type="InterPro" id="IPR000432">
    <property type="entry name" value="DNA_mismatch_repair_MutS_C"/>
</dbReference>
<evidence type="ECO:0000256" key="7">
    <source>
        <dbReference type="ARBA" id="ARBA00025373"/>
    </source>
</evidence>
<dbReference type="KEGG" id="dha:DEHA2F20856g"/>
<evidence type="ECO:0000256" key="4">
    <source>
        <dbReference type="ARBA" id="ARBA00022840"/>
    </source>
</evidence>
<dbReference type="SUPFAM" id="SSF48334">
    <property type="entry name" value="DNA repair protein MutS, domain III"/>
    <property type="match status" value="1"/>
</dbReference>
<dbReference type="HOGENOM" id="CLU_002472_4_0_1"/>
<dbReference type="Gene3D" id="3.40.1170.10">
    <property type="entry name" value="DNA repair protein MutS, domain I"/>
    <property type="match status" value="1"/>
</dbReference>
<dbReference type="FunCoup" id="Q6BKL6">
    <property type="interactions" value="26"/>
</dbReference>
<keyword evidence="3" id="KW-0227">DNA damage</keyword>
<dbReference type="SUPFAM" id="SSF55271">
    <property type="entry name" value="DNA repair protein MutS, domain I"/>
    <property type="match status" value="1"/>
</dbReference>
<dbReference type="InterPro" id="IPR007696">
    <property type="entry name" value="DNA_mismatch_repair_MutS_core"/>
</dbReference>
<dbReference type="AlphaFoldDB" id="Q6BKL6"/>
<dbReference type="GO" id="GO:0005634">
    <property type="term" value="C:nucleus"/>
    <property type="evidence" value="ECO:0007669"/>
    <property type="project" value="TreeGrafter"/>
</dbReference>
<comment type="similarity">
    <text evidence="1">Belongs to the DNA mismatch repair MutS family.</text>
</comment>
<dbReference type="FunFam" id="3.40.50.300:FF:001238">
    <property type="entry name" value="DNA mismatch repair protein"/>
    <property type="match status" value="1"/>
</dbReference>
<dbReference type="GO" id="GO:0043504">
    <property type="term" value="P:mitochondrial DNA repair"/>
    <property type="evidence" value="ECO:0007669"/>
    <property type="project" value="EnsemblFungi"/>
</dbReference>
<evidence type="ECO:0000313" key="12">
    <source>
        <dbReference type="Proteomes" id="UP000000599"/>
    </source>
</evidence>
<dbReference type="GO" id="GO:0140664">
    <property type="term" value="F:ATP-dependent DNA damage sensor activity"/>
    <property type="evidence" value="ECO:0007669"/>
    <property type="project" value="InterPro"/>
</dbReference>
<dbReference type="VEuPathDB" id="FungiDB:DEHA2F20856g"/>
<name>Q6BKL6_DEBHA</name>
<dbReference type="SMART" id="SM00534">
    <property type="entry name" value="MUTSac"/>
    <property type="match status" value="1"/>
</dbReference>
<dbReference type="Pfam" id="PF00488">
    <property type="entry name" value="MutS_V"/>
    <property type="match status" value="1"/>
</dbReference>
<accession>Q6BKL6</accession>
<feature type="compositionally biased region" description="Acidic residues" evidence="9">
    <location>
        <begin position="515"/>
        <end position="524"/>
    </location>
</feature>